<accession>A0A0S7WDS2</accession>
<protein>
    <recommendedName>
        <fullName evidence="1">Transglutaminase-like domain-containing protein</fullName>
    </recommendedName>
</protein>
<proteinExistence type="predicted"/>
<dbReference type="SUPFAM" id="SSF54001">
    <property type="entry name" value="Cysteine proteinases"/>
    <property type="match status" value="1"/>
</dbReference>
<reference evidence="2 3" key="1">
    <citation type="journal article" date="2015" name="Microbiome">
        <title>Genomic resolution of linkages in carbon, nitrogen, and sulfur cycling among widespread estuary sediment bacteria.</title>
        <authorList>
            <person name="Baker B.J."/>
            <person name="Lazar C.S."/>
            <person name="Teske A.P."/>
            <person name="Dick G.J."/>
        </authorList>
    </citation>
    <scope>NUCLEOTIDE SEQUENCE [LARGE SCALE GENOMIC DNA]</scope>
    <source>
        <strain evidence="2">DG_26</strain>
    </source>
</reference>
<dbReference type="Pfam" id="PF01841">
    <property type="entry name" value="Transglut_core"/>
    <property type="match status" value="1"/>
</dbReference>
<comment type="caution">
    <text evidence="2">The sequence shown here is derived from an EMBL/GenBank/DDBJ whole genome shotgun (WGS) entry which is preliminary data.</text>
</comment>
<evidence type="ECO:0000313" key="3">
    <source>
        <dbReference type="Proteomes" id="UP000051124"/>
    </source>
</evidence>
<dbReference type="InterPro" id="IPR002931">
    <property type="entry name" value="Transglutaminase-like"/>
</dbReference>
<evidence type="ECO:0000313" key="2">
    <source>
        <dbReference type="EMBL" id="KPJ48314.1"/>
    </source>
</evidence>
<dbReference type="Proteomes" id="UP000051124">
    <property type="component" value="Unassembled WGS sequence"/>
</dbReference>
<evidence type="ECO:0000259" key="1">
    <source>
        <dbReference type="Pfam" id="PF01841"/>
    </source>
</evidence>
<sequence>MLEYYTTQAIMTDPGPYADLYEGLPADPSELCRVVQGNLLHIFHAQRYGVELSDEKKAEVEIHTVADMLARAKEMDERPILSPRGPAKRVVGNCRDFSVFLCSLLRHKGIPARVRCGFGTYFTWVKVDPQIDSVLTLAFTIEFNPFDIPSGKFFAAGEMWKLCRTGQVDPDLCGIWNLKGLWFVKDNVLRDFMALNKVELLPWDSNEFMKQSEEATEEQYAFVDSIAELLSKDEEAFSELRSLYESDPALRMPSEWKP</sequence>
<dbReference type="EMBL" id="LIZT01000126">
    <property type="protein sequence ID" value="KPJ48314.1"/>
    <property type="molecule type" value="Genomic_DNA"/>
</dbReference>
<organism evidence="2 3">
    <name type="scientific">candidate division TA06 bacterium DG_26</name>
    <dbReference type="NCBI Taxonomy" id="1703771"/>
    <lineage>
        <taxon>Bacteria</taxon>
        <taxon>Bacteria division TA06</taxon>
    </lineage>
</organism>
<dbReference type="InterPro" id="IPR038765">
    <property type="entry name" value="Papain-like_cys_pep_sf"/>
</dbReference>
<gene>
    <name evidence="2" type="ORF">AMJ40_07710</name>
</gene>
<name>A0A0S7WDS2_UNCT6</name>
<feature type="domain" description="Transglutaminase-like" evidence="1">
    <location>
        <begin position="88"/>
        <end position="119"/>
    </location>
</feature>
<dbReference type="AlphaFoldDB" id="A0A0S7WDS2"/>